<dbReference type="Proteomes" id="UP000193642">
    <property type="component" value="Unassembled WGS sequence"/>
</dbReference>
<dbReference type="InterPro" id="IPR011990">
    <property type="entry name" value="TPR-like_helical_dom_sf"/>
</dbReference>
<reference evidence="4 5" key="1">
    <citation type="submission" date="2016-07" db="EMBL/GenBank/DDBJ databases">
        <title>Pervasive Adenine N6-methylation of Active Genes in Fungi.</title>
        <authorList>
            <consortium name="DOE Joint Genome Institute"/>
            <person name="Mondo S.J."/>
            <person name="Dannebaum R.O."/>
            <person name="Kuo R.C."/>
            <person name="Labutti K."/>
            <person name="Haridas S."/>
            <person name="Kuo A."/>
            <person name="Salamov A."/>
            <person name="Ahrendt S.R."/>
            <person name="Lipzen A."/>
            <person name="Sullivan W."/>
            <person name="Andreopoulos W.B."/>
            <person name="Clum A."/>
            <person name="Lindquist E."/>
            <person name="Daum C."/>
            <person name="Ramamoorthy G.K."/>
            <person name="Gryganskyi A."/>
            <person name="Culley D."/>
            <person name="Magnuson J.K."/>
            <person name="James T.Y."/>
            <person name="O'Malley M.A."/>
            <person name="Stajich J.E."/>
            <person name="Spatafora J.W."/>
            <person name="Visel A."/>
            <person name="Grigoriev I.V."/>
        </authorList>
    </citation>
    <scope>NUCLEOTIDE SEQUENCE [LARGE SCALE GENOMIC DNA]</scope>
    <source>
        <strain evidence="4 5">JEL800</strain>
    </source>
</reference>
<dbReference type="SUPFAM" id="SSF52200">
    <property type="entry name" value="Toll/Interleukin receptor TIR domain"/>
    <property type="match status" value="1"/>
</dbReference>
<dbReference type="STRING" id="329046.A0A1Y2AHM2"/>
<keyword evidence="1" id="KW-0677">Repeat</keyword>
<accession>A0A1Y2AHM2</accession>
<sequence length="821" mass="92960">MTATTTTNPYYCQIHGSSHHFFLSYRVSSEERIAKDLKPVIEKAGLRCLGERIGVFRDGDCLTPSKQYESEFLAALHLSQAIIILLSDASLNIMINHIQEDIKDSCLAEIMDALELYEKSPETVTIIPIAVMTEKEPGVYERFEPWTKEIPTEKKFNQVRDALSRLNRFQMTNLNPQHCFENVYPLLNVIKPIHLDESTRNIVLMGDKFKYPEHSLLREDLFHDLVTHITTTGVAVISGMGGMGKSTIAKQFAKFMMGNVHINENNLDNISIAEKIFKLDRFGGDVLITTRLETLPAGQFTTKLIAADSYMKLQSWSTETTREYILRCCPGLDDAIRTDEERQAFDRLVRKVDGYPLVIYQFISFFMSELPSLVDMESHFERVVGFNGGDSEAHCLRAIIELSCIAMKSDEIGRAALLVYFAIGYLEPSNIQYKLLDEIVERFQQSGKMSNDVERHKIVKRLIDLGLVRKLNTSSIFTHSLIQDEARVLAVKDGIQLQQLVGESILAVLGSDPYNSFQFEIGIHVHHFGVFHVGKESYGSKLEIAIDRTSGLLYIYKGLFSQAETTLESCKEKAKDFYGTTDDPDYALILNKLGNVLNAQRRYEDAHAIYVEALQIYESSFGRKHESVATILRCMGMVANSVGNAVEGEVFLTESLEIFKEVYSTSHKEVAATLNNLGNSFTILKKYSKAIKCYEDSLKIKVNLYGTRVHSSVATNLHNMGKLAVLRGDTTSAKHYFKECCEIRTEIFRTTNHPEYAMVLEDIADIDMMEGRFQKAYLAYLQVYATYCTCFGEENSKTESVKIKKSNAESKLGGRFQCQMM</sequence>
<evidence type="ECO:0000256" key="3">
    <source>
        <dbReference type="PROSITE-ProRule" id="PRU00339"/>
    </source>
</evidence>
<dbReference type="Pfam" id="PF13424">
    <property type="entry name" value="TPR_12"/>
    <property type="match status" value="1"/>
</dbReference>
<dbReference type="SMART" id="SM00028">
    <property type="entry name" value="TPR"/>
    <property type="match status" value="4"/>
</dbReference>
<dbReference type="PANTHER" id="PTHR45641">
    <property type="entry name" value="TETRATRICOPEPTIDE REPEAT PROTEIN (AFU_ORTHOLOGUE AFUA_6G03870)"/>
    <property type="match status" value="1"/>
</dbReference>
<dbReference type="Gene3D" id="3.40.50.300">
    <property type="entry name" value="P-loop containing nucleotide triphosphate hydrolases"/>
    <property type="match status" value="1"/>
</dbReference>
<evidence type="ECO:0000313" key="5">
    <source>
        <dbReference type="Proteomes" id="UP000193642"/>
    </source>
</evidence>
<proteinExistence type="predicted"/>
<dbReference type="InterPro" id="IPR027417">
    <property type="entry name" value="P-loop_NTPase"/>
</dbReference>
<evidence type="ECO:0000313" key="4">
    <source>
        <dbReference type="EMBL" id="ORY21954.1"/>
    </source>
</evidence>
<comment type="caution">
    <text evidence="4">The sequence shown here is derived from an EMBL/GenBank/DDBJ whole genome shotgun (WGS) entry which is preliminary data.</text>
</comment>
<evidence type="ECO:0000256" key="1">
    <source>
        <dbReference type="ARBA" id="ARBA00022737"/>
    </source>
</evidence>
<dbReference type="SUPFAM" id="SSF48452">
    <property type="entry name" value="TPR-like"/>
    <property type="match status" value="1"/>
</dbReference>
<dbReference type="SUPFAM" id="SSF52540">
    <property type="entry name" value="P-loop containing nucleoside triphosphate hydrolases"/>
    <property type="match status" value="1"/>
</dbReference>
<feature type="repeat" description="TPR" evidence="3">
    <location>
        <begin position="671"/>
        <end position="704"/>
    </location>
</feature>
<dbReference type="EMBL" id="MCGO01000189">
    <property type="protein sequence ID" value="ORY21954.1"/>
    <property type="molecule type" value="Genomic_DNA"/>
</dbReference>
<keyword evidence="5" id="KW-1185">Reference proteome</keyword>
<dbReference type="OrthoDB" id="2147902at2759"/>
<dbReference type="AlphaFoldDB" id="A0A1Y2AHM2"/>
<dbReference type="PANTHER" id="PTHR45641:SF19">
    <property type="entry name" value="NEPHROCYSTIN-3"/>
    <property type="match status" value="1"/>
</dbReference>
<dbReference type="Gene3D" id="3.40.50.10140">
    <property type="entry name" value="Toll/interleukin-1 receptor homology (TIR) domain"/>
    <property type="match status" value="1"/>
</dbReference>
<organism evidence="4 5">
    <name type="scientific">Rhizoclosmatium globosum</name>
    <dbReference type="NCBI Taxonomy" id="329046"/>
    <lineage>
        <taxon>Eukaryota</taxon>
        <taxon>Fungi</taxon>
        <taxon>Fungi incertae sedis</taxon>
        <taxon>Chytridiomycota</taxon>
        <taxon>Chytridiomycota incertae sedis</taxon>
        <taxon>Chytridiomycetes</taxon>
        <taxon>Chytridiales</taxon>
        <taxon>Chytriomycetaceae</taxon>
        <taxon>Rhizoclosmatium</taxon>
    </lineage>
</organism>
<dbReference type="Gene3D" id="1.25.40.10">
    <property type="entry name" value="Tetratricopeptide repeat domain"/>
    <property type="match status" value="2"/>
</dbReference>
<dbReference type="InterPro" id="IPR035897">
    <property type="entry name" value="Toll_tir_struct_dom_sf"/>
</dbReference>
<protein>
    <submittedName>
        <fullName evidence="4">TPR-like protein</fullName>
    </submittedName>
</protein>
<keyword evidence="2 3" id="KW-0802">TPR repeat</keyword>
<evidence type="ECO:0000256" key="2">
    <source>
        <dbReference type="ARBA" id="ARBA00022803"/>
    </source>
</evidence>
<gene>
    <name evidence="4" type="ORF">BCR33DRAFT_776006</name>
</gene>
<name>A0A1Y2AHM2_9FUNG</name>
<dbReference type="Pfam" id="PF13374">
    <property type="entry name" value="TPR_10"/>
    <property type="match status" value="1"/>
</dbReference>
<dbReference type="PROSITE" id="PS50005">
    <property type="entry name" value="TPR"/>
    <property type="match status" value="1"/>
</dbReference>
<dbReference type="InterPro" id="IPR019734">
    <property type="entry name" value="TPR_rpt"/>
</dbReference>